<sequence>MVSNPIERLTRLVARLPGLGPRSARRVVLHLLRRRETVLTPLITALEEVERAVRVCPECGNLDMQAPCSLCEDHRRDPSVICVVEHVDDLWALERSGAFSGHYHVLGGLLSAVNGTGPEDLRLNGLNERIQKKDVQEVILALPATLDGQTTAHYIADTLRPLPIATSGLARGVPVGGELNWLDDGTLVQALKARRPM</sequence>
<proteinExistence type="inferred from homology"/>
<accession>A0A143DBU8</accession>
<dbReference type="RefSeq" id="WP_066132890.1">
    <property type="nucleotide sequence ID" value="NZ_CP014525.1"/>
</dbReference>
<dbReference type="GO" id="GO:0003677">
    <property type="term" value="F:DNA binding"/>
    <property type="evidence" value="ECO:0007669"/>
    <property type="project" value="UniProtKB-UniRule"/>
</dbReference>
<evidence type="ECO:0000256" key="1">
    <source>
        <dbReference type="ARBA" id="ARBA00022723"/>
    </source>
</evidence>
<dbReference type="EMBL" id="CP014525">
    <property type="protein sequence ID" value="AMW34195.1"/>
    <property type="molecule type" value="Genomic_DNA"/>
</dbReference>
<comment type="function">
    <text evidence="7">May play a role in DNA repair. It seems to be involved in an RecBC-independent recombinational process of DNA repair. It may act with RecF and RecO.</text>
</comment>
<keyword evidence="2 7" id="KW-0227">DNA damage</keyword>
<dbReference type="KEGG" id="hjo:AY555_02265"/>
<feature type="zinc finger region" description="C4-type" evidence="7">
    <location>
        <begin position="56"/>
        <end position="71"/>
    </location>
</feature>
<dbReference type="GO" id="GO:0006281">
    <property type="term" value="P:DNA repair"/>
    <property type="evidence" value="ECO:0007669"/>
    <property type="project" value="UniProtKB-UniRule"/>
</dbReference>
<dbReference type="PANTHER" id="PTHR30446:SF0">
    <property type="entry name" value="RECOMBINATION PROTEIN RECR"/>
    <property type="match status" value="1"/>
</dbReference>
<protein>
    <recommendedName>
        <fullName evidence="7">Recombination protein RecR</fullName>
    </recommendedName>
</protein>
<dbReference type="Pfam" id="PF21175">
    <property type="entry name" value="RecR_C"/>
    <property type="match status" value="1"/>
</dbReference>
<keyword evidence="6 7" id="KW-0234">DNA repair</keyword>
<name>A0A143DBU8_9PROT</name>
<keyword evidence="3 7" id="KW-0863">Zinc-finger</keyword>
<dbReference type="InterPro" id="IPR006171">
    <property type="entry name" value="TOPRIM_dom"/>
</dbReference>
<dbReference type="PROSITE" id="PS50880">
    <property type="entry name" value="TOPRIM"/>
    <property type="match status" value="1"/>
</dbReference>
<evidence type="ECO:0000256" key="7">
    <source>
        <dbReference type="HAMAP-Rule" id="MF_00017"/>
    </source>
</evidence>
<dbReference type="Gene3D" id="1.10.8.420">
    <property type="entry name" value="RecR Domain 1"/>
    <property type="match status" value="1"/>
</dbReference>
<dbReference type="GeneID" id="53315976"/>
<dbReference type="Pfam" id="PF13662">
    <property type="entry name" value="Toprim_4"/>
    <property type="match status" value="1"/>
</dbReference>
<dbReference type="HAMAP" id="MF_00017">
    <property type="entry name" value="RecR"/>
    <property type="match status" value="1"/>
</dbReference>
<dbReference type="Pfam" id="PF02132">
    <property type="entry name" value="RecR_ZnF"/>
    <property type="match status" value="1"/>
</dbReference>
<gene>
    <name evidence="7" type="primary">recR</name>
    <name evidence="9" type="ORF">AY555_02265</name>
</gene>
<dbReference type="SUPFAM" id="SSF111304">
    <property type="entry name" value="Recombination protein RecR"/>
    <property type="match status" value="1"/>
</dbReference>
<dbReference type="GO" id="GO:0008270">
    <property type="term" value="F:zinc ion binding"/>
    <property type="evidence" value="ECO:0007669"/>
    <property type="project" value="UniProtKB-KW"/>
</dbReference>
<evidence type="ECO:0000256" key="2">
    <source>
        <dbReference type="ARBA" id="ARBA00022763"/>
    </source>
</evidence>
<dbReference type="InterPro" id="IPR015967">
    <property type="entry name" value="Rcmb_RecR_Znf"/>
</dbReference>
<keyword evidence="4 7" id="KW-0862">Zinc</keyword>
<feature type="domain" description="Toprim" evidence="8">
    <location>
        <begin position="79"/>
        <end position="174"/>
    </location>
</feature>
<reference evidence="9 10" key="1">
    <citation type="submission" date="2016-02" db="EMBL/GenBank/DDBJ databases">
        <title>Complete Genome of H5569, the type strain of the newly described species Haematospirillium jordaniae.</title>
        <authorList>
            <person name="Nicholson A.C."/>
            <person name="Humrighouse B.W."/>
            <person name="Loparov V."/>
            <person name="McQuiston J.R."/>
        </authorList>
    </citation>
    <scope>NUCLEOTIDE SEQUENCE [LARGE SCALE GENOMIC DNA]</scope>
    <source>
        <strain evidence="9 10">H5569</strain>
    </source>
</reference>
<dbReference type="NCBIfam" id="TIGR00615">
    <property type="entry name" value="recR"/>
    <property type="match status" value="1"/>
</dbReference>
<keyword evidence="10" id="KW-1185">Reference proteome</keyword>
<dbReference type="OrthoDB" id="9802672at2"/>
<evidence type="ECO:0000313" key="9">
    <source>
        <dbReference type="EMBL" id="AMW34195.1"/>
    </source>
</evidence>
<comment type="similarity">
    <text evidence="7">Belongs to the RecR family.</text>
</comment>
<evidence type="ECO:0000313" key="10">
    <source>
        <dbReference type="Proteomes" id="UP000076066"/>
    </source>
</evidence>
<organism evidence="9 10">
    <name type="scientific">Haematospirillum jordaniae</name>
    <dbReference type="NCBI Taxonomy" id="1549855"/>
    <lineage>
        <taxon>Bacteria</taxon>
        <taxon>Pseudomonadati</taxon>
        <taxon>Pseudomonadota</taxon>
        <taxon>Alphaproteobacteria</taxon>
        <taxon>Rhodospirillales</taxon>
        <taxon>Novispirillaceae</taxon>
        <taxon>Haematospirillum</taxon>
    </lineage>
</organism>
<dbReference type="Proteomes" id="UP000076066">
    <property type="component" value="Chromosome"/>
</dbReference>
<dbReference type="Gene3D" id="3.40.1360.10">
    <property type="match status" value="1"/>
</dbReference>
<dbReference type="CDD" id="cd01025">
    <property type="entry name" value="TOPRIM_recR"/>
    <property type="match status" value="1"/>
</dbReference>
<dbReference type="SMART" id="SM00493">
    <property type="entry name" value="TOPRIM"/>
    <property type="match status" value="1"/>
</dbReference>
<dbReference type="InterPro" id="IPR000093">
    <property type="entry name" value="DNA_Rcmb_RecR"/>
</dbReference>
<dbReference type="InterPro" id="IPR034137">
    <property type="entry name" value="TOPRIM_RecR"/>
</dbReference>
<dbReference type="PROSITE" id="PS01300">
    <property type="entry name" value="RECR"/>
    <property type="match status" value="1"/>
</dbReference>
<evidence type="ECO:0000256" key="3">
    <source>
        <dbReference type="ARBA" id="ARBA00022771"/>
    </source>
</evidence>
<evidence type="ECO:0000256" key="5">
    <source>
        <dbReference type="ARBA" id="ARBA00023172"/>
    </source>
</evidence>
<evidence type="ECO:0000259" key="8">
    <source>
        <dbReference type="PROSITE" id="PS50880"/>
    </source>
</evidence>
<evidence type="ECO:0000256" key="6">
    <source>
        <dbReference type="ARBA" id="ARBA00023204"/>
    </source>
</evidence>
<dbReference type="GO" id="GO:0006310">
    <property type="term" value="P:DNA recombination"/>
    <property type="evidence" value="ECO:0007669"/>
    <property type="project" value="UniProtKB-UniRule"/>
</dbReference>
<dbReference type="STRING" id="1549855.AY555_02265"/>
<dbReference type="Pfam" id="PF21176">
    <property type="entry name" value="RecR_HhH"/>
    <property type="match status" value="1"/>
</dbReference>
<evidence type="ECO:0000256" key="4">
    <source>
        <dbReference type="ARBA" id="ARBA00022833"/>
    </source>
</evidence>
<dbReference type="InterPro" id="IPR023627">
    <property type="entry name" value="Rcmb_RecR"/>
</dbReference>
<keyword evidence="1 7" id="KW-0479">Metal-binding</keyword>
<dbReference type="PANTHER" id="PTHR30446">
    <property type="entry name" value="RECOMBINATION PROTEIN RECR"/>
    <property type="match status" value="1"/>
</dbReference>
<keyword evidence="5 7" id="KW-0233">DNA recombination</keyword>
<dbReference type="AlphaFoldDB" id="A0A143DBU8"/>